<dbReference type="EMBL" id="JADOUA010000001">
    <property type="protein sequence ID" value="MBG6089253.1"/>
    <property type="molecule type" value="Genomic_DNA"/>
</dbReference>
<feature type="region of interest" description="Disordered" evidence="1">
    <location>
        <begin position="378"/>
        <end position="407"/>
    </location>
</feature>
<dbReference type="Pfam" id="PF13556">
    <property type="entry name" value="HTH_30"/>
    <property type="match status" value="1"/>
</dbReference>
<comment type="caution">
    <text evidence="4">The sequence shown here is derived from an EMBL/GenBank/DDBJ whole genome shotgun (WGS) entry which is preliminary data.</text>
</comment>
<dbReference type="Proteomes" id="UP000614047">
    <property type="component" value="Unassembled WGS sequence"/>
</dbReference>
<proteinExistence type="predicted"/>
<protein>
    <recommendedName>
        <fullName evidence="6">PucR family transcriptional regulator</fullName>
    </recommendedName>
</protein>
<evidence type="ECO:0000313" key="5">
    <source>
        <dbReference type="Proteomes" id="UP000614047"/>
    </source>
</evidence>
<evidence type="ECO:0000259" key="2">
    <source>
        <dbReference type="Pfam" id="PF13556"/>
    </source>
</evidence>
<dbReference type="InterPro" id="IPR042070">
    <property type="entry name" value="PucR_C-HTH_sf"/>
</dbReference>
<evidence type="ECO:0000256" key="1">
    <source>
        <dbReference type="SAM" id="MobiDB-lite"/>
    </source>
</evidence>
<dbReference type="RefSeq" id="WP_197011884.1">
    <property type="nucleotide sequence ID" value="NZ_BAABES010000004.1"/>
</dbReference>
<feature type="compositionally biased region" description="Low complexity" evidence="1">
    <location>
        <begin position="393"/>
        <end position="407"/>
    </location>
</feature>
<evidence type="ECO:0000259" key="3">
    <source>
        <dbReference type="Pfam" id="PF14361"/>
    </source>
</evidence>
<dbReference type="Gene3D" id="1.10.10.2840">
    <property type="entry name" value="PucR C-terminal helix-turn-helix domain"/>
    <property type="match status" value="1"/>
</dbReference>
<organism evidence="4 5">
    <name type="scientific">Actinomadura viridis</name>
    <dbReference type="NCBI Taxonomy" id="58110"/>
    <lineage>
        <taxon>Bacteria</taxon>
        <taxon>Bacillati</taxon>
        <taxon>Actinomycetota</taxon>
        <taxon>Actinomycetes</taxon>
        <taxon>Streptosporangiales</taxon>
        <taxon>Thermomonosporaceae</taxon>
        <taxon>Actinomadura</taxon>
    </lineage>
</organism>
<feature type="domain" description="PucR C-terminal helix-turn-helix" evidence="2">
    <location>
        <begin position="310"/>
        <end position="351"/>
    </location>
</feature>
<evidence type="ECO:0000313" key="4">
    <source>
        <dbReference type="EMBL" id="MBG6089253.1"/>
    </source>
</evidence>
<feature type="domain" description="RsbT co-antagonist protein RsbRD N-terminal" evidence="3">
    <location>
        <begin position="23"/>
        <end position="157"/>
    </location>
</feature>
<gene>
    <name evidence="4" type="ORF">IW256_003366</name>
</gene>
<dbReference type="InterPro" id="IPR025736">
    <property type="entry name" value="PucR_C-HTH_dom"/>
</dbReference>
<reference evidence="4" key="1">
    <citation type="submission" date="2020-11" db="EMBL/GenBank/DDBJ databases">
        <title>Sequencing the genomes of 1000 actinobacteria strains.</title>
        <authorList>
            <person name="Klenk H.-P."/>
        </authorList>
    </citation>
    <scope>NUCLEOTIDE SEQUENCE</scope>
    <source>
        <strain evidence="4">DSM 43175</strain>
    </source>
</reference>
<dbReference type="InterPro" id="IPR025751">
    <property type="entry name" value="RsbRD_N_dom"/>
</dbReference>
<sequence length="432" mass="44352">MGDTGREADGFLRILAERGRDPDVLESTVRAARGRSDLVAALPEEETRRHARALVLGVLDALGAGGEPGEEVLAAAERLGSDRARQGVPVAAFLDGFQAGRAHLVGLLIEEARRLRVPAETVLDGVVRIDAITTALVHRMVHAHRVAELEMARTRREGHVQALRRLLHGEAPAGLGPLAPGGTYHCVVSDVSDPAVAARLESALAAPGPALSGLVDGRLAALVTRLPDLAGGPLLVAAPPARPAEMAPLYRLCRRALRAGAASGLTGLRRLTDLALVTVTEGEPELGRLLAARLLDGLDPGDPFHREVAETALAVLGHGGRVEATAAALHVHANTVKYRLRRFHELTGTALTGTALTGTALTGTALTGTALTGTAPAGTAPAAAAPSGGGPAVTGPAGAGPAAAVPGARPDAVAHAAHHWWALREWLRGLPA</sequence>
<name>A0A931GJ32_9ACTN</name>
<keyword evidence="5" id="KW-1185">Reference proteome</keyword>
<dbReference type="Pfam" id="PF14361">
    <property type="entry name" value="RsbRD_N"/>
    <property type="match status" value="1"/>
</dbReference>
<evidence type="ECO:0008006" key="6">
    <source>
        <dbReference type="Google" id="ProtNLM"/>
    </source>
</evidence>
<accession>A0A931GJ32</accession>
<dbReference type="AlphaFoldDB" id="A0A931GJ32"/>